<dbReference type="OrthoDB" id="4612864at2"/>
<evidence type="ECO:0000259" key="6">
    <source>
        <dbReference type="PROSITE" id="PS50850"/>
    </source>
</evidence>
<dbReference type="Proteomes" id="UP000281738">
    <property type="component" value="Unassembled WGS sequence"/>
</dbReference>
<evidence type="ECO:0000313" key="7">
    <source>
        <dbReference type="EMBL" id="ROR89380.1"/>
    </source>
</evidence>
<feature type="transmembrane region" description="Helical" evidence="5">
    <location>
        <begin position="342"/>
        <end position="366"/>
    </location>
</feature>
<dbReference type="GO" id="GO:0022857">
    <property type="term" value="F:transmembrane transporter activity"/>
    <property type="evidence" value="ECO:0007669"/>
    <property type="project" value="InterPro"/>
</dbReference>
<comment type="subcellular location">
    <subcellularLocation>
        <location evidence="1">Cell membrane</location>
        <topology evidence="1">Multi-pass membrane protein</topology>
    </subcellularLocation>
</comment>
<dbReference type="AlphaFoldDB" id="A0A3N2CPD0"/>
<keyword evidence="2 5" id="KW-0812">Transmembrane</keyword>
<protein>
    <submittedName>
        <fullName evidence="7">Putative MFS family arabinose efflux permease</fullName>
    </submittedName>
</protein>
<name>A0A3N2CPD0_9ACTN</name>
<feature type="transmembrane region" description="Helical" evidence="5">
    <location>
        <begin position="274"/>
        <end position="293"/>
    </location>
</feature>
<dbReference type="InterPro" id="IPR052528">
    <property type="entry name" value="Sugar_transport-like"/>
</dbReference>
<comment type="caution">
    <text evidence="7">The sequence shown here is derived from an EMBL/GenBank/DDBJ whole genome shotgun (WGS) entry which is preliminary data.</text>
</comment>
<evidence type="ECO:0000256" key="4">
    <source>
        <dbReference type="ARBA" id="ARBA00023136"/>
    </source>
</evidence>
<dbReference type="EMBL" id="RKHO01000001">
    <property type="protein sequence ID" value="ROR89380.1"/>
    <property type="molecule type" value="Genomic_DNA"/>
</dbReference>
<evidence type="ECO:0000256" key="2">
    <source>
        <dbReference type="ARBA" id="ARBA00022692"/>
    </source>
</evidence>
<keyword evidence="8" id="KW-1185">Reference proteome</keyword>
<evidence type="ECO:0000256" key="1">
    <source>
        <dbReference type="ARBA" id="ARBA00004651"/>
    </source>
</evidence>
<dbReference type="PROSITE" id="PS50850">
    <property type="entry name" value="MFS"/>
    <property type="match status" value="1"/>
</dbReference>
<dbReference type="Gene3D" id="1.20.1250.20">
    <property type="entry name" value="MFS general substrate transporter like domains"/>
    <property type="match status" value="1"/>
</dbReference>
<feature type="transmembrane region" description="Helical" evidence="5">
    <location>
        <begin position="133"/>
        <end position="154"/>
    </location>
</feature>
<reference evidence="7 8" key="1">
    <citation type="submission" date="2018-11" db="EMBL/GenBank/DDBJ databases">
        <title>Sequencing the genomes of 1000 actinobacteria strains.</title>
        <authorList>
            <person name="Klenk H.-P."/>
        </authorList>
    </citation>
    <scope>NUCLEOTIDE SEQUENCE [LARGE SCALE GENOMIC DNA]</scope>
    <source>
        <strain evidence="7 8">DSM 12652</strain>
    </source>
</reference>
<proteinExistence type="predicted"/>
<evidence type="ECO:0000256" key="3">
    <source>
        <dbReference type="ARBA" id="ARBA00022989"/>
    </source>
</evidence>
<dbReference type="PANTHER" id="PTHR23526">
    <property type="entry name" value="INTEGRAL MEMBRANE TRANSPORT PROTEIN-RELATED"/>
    <property type="match status" value="1"/>
</dbReference>
<feature type="transmembrane region" description="Helical" evidence="5">
    <location>
        <begin position="209"/>
        <end position="230"/>
    </location>
</feature>
<gene>
    <name evidence="7" type="ORF">EDD33_0203</name>
</gene>
<keyword evidence="3 5" id="KW-1133">Transmembrane helix</keyword>
<dbReference type="InterPro" id="IPR036259">
    <property type="entry name" value="MFS_trans_sf"/>
</dbReference>
<feature type="transmembrane region" description="Helical" evidence="5">
    <location>
        <begin position="73"/>
        <end position="92"/>
    </location>
</feature>
<dbReference type="InterPro" id="IPR020846">
    <property type="entry name" value="MFS_dom"/>
</dbReference>
<accession>A0A3N2CPD0</accession>
<feature type="transmembrane region" description="Helical" evidence="5">
    <location>
        <begin position="166"/>
        <end position="184"/>
    </location>
</feature>
<dbReference type="GO" id="GO:0005886">
    <property type="term" value="C:plasma membrane"/>
    <property type="evidence" value="ECO:0007669"/>
    <property type="project" value="UniProtKB-SubCell"/>
</dbReference>
<dbReference type="SUPFAM" id="SSF103473">
    <property type="entry name" value="MFS general substrate transporter"/>
    <property type="match status" value="1"/>
</dbReference>
<feature type="transmembrane region" description="Helical" evidence="5">
    <location>
        <begin position="98"/>
        <end position="121"/>
    </location>
</feature>
<keyword evidence="4 5" id="KW-0472">Membrane</keyword>
<feature type="domain" description="Major facilitator superfamily (MFS) profile" evidence="6">
    <location>
        <begin position="200"/>
        <end position="386"/>
    </location>
</feature>
<dbReference type="InterPro" id="IPR011701">
    <property type="entry name" value="MFS"/>
</dbReference>
<dbReference type="PANTHER" id="PTHR23526:SF4">
    <property type="entry name" value="INTEGRAL MEMBRANE TRANSPORT PROTEIN"/>
    <property type="match status" value="1"/>
</dbReference>
<feature type="transmembrane region" description="Helical" evidence="5">
    <location>
        <begin position="242"/>
        <end position="262"/>
    </location>
</feature>
<evidence type="ECO:0000256" key="5">
    <source>
        <dbReference type="SAM" id="Phobius"/>
    </source>
</evidence>
<organism evidence="7 8">
    <name type="scientific">Nocardioides aurantiacus</name>
    <dbReference type="NCBI Taxonomy" id="86796"/>
    <lineage>
        <taxon>Bacteria</taxon>
        <taxon>Bacillati</taxon>
        <taxon>Actinomycetota</taxon>
        <taxon>Actinomycetes</taxon>
        <taxon>Propionibacteriales</taxon>
        <taxon>Nocardioidaceae</taxon>
        <taxon>Nocardioides</taxon>
    </lineage>
</organism>
<evidence type="ECO:0000313" key="8">
    <source>
        <dbReference type="Proteomes" id="UP000281738"/>
    </source>
</evidence>
<sequence length="386" mass="38775">MRRPPLGLASLYGSTLLVQVVTFILRPTAIYRAIELDAPAQLLGAIGASFAVVPLLLAVGIGTLTDRLGEKSLMITGGVVLLGSTACFALLGSTIPGLLLATVTLGVGHLCSVVGQQAYVANVSDSSRYDTAFGHYTFAASAGQAAGPGFIALFGGRSAIPDTDAIFLASGAVAAALLLVTLALPRTTGSRGRTGDQGSVRTLLRRPGLVRALTVSSVVLAAVDISLVYLPALGAERDVSAATIGALLSVRAVFSMASRLFLGQLAALLGRGRLLVGSVAGAAVGMALLPAPLPTWSLFVVVAVMGFGLGVGQPMTMSWLADATPPGLRGRAMSLRLTGNRLGQVVVPTAAGAFAASAGAGAVLWATAAALGAVALAARRIRAPGT</sequence>
<dbReference type="Pfam" id="PF07690">
    <property type="entry name" value="MFS_1"/>
    <property type="match status" value="1"/>
</dbReference>
<feature type="transmembrane region" description="Helical" evidence="5">
    <location>
        <begin position="38"/>
        <end position="61"/>
    </location>
</feature>
<dbReference type="RefSeq" id="WP_123388747.1">
    <property type="nucleotide sequence ID" value="NZ_RKHO01000001.1"/>
</dbReference>